<keyword evidence="1" id="KW-0175">Coiled coil</keyword>
<feature type="coiled-coil region" evidence="1">
    <location>
        <begin position="11"/>
        <end position="69"/>
    </location>
</feature>
<name>A0A9W8WPV2_9PLEO</name>
<reference evidence="2" key="1">
    <citation type="submission" date="2022-10" db="EMBL/GenBank/DDBJ databases">
        <title>Tapping the CABI collections for fungal endophytes: first genome assemblies for Collariella, Neodidymelliopsis, Ascochyta clinopodiicola, Didymella pomorum, Didymosphaeria variabile, Neocosmospora piperis and Neocucurbitaria cava.</title>
        <authorList>
            <person name="Hill R."/>
        </authorList>
    </citation>
    <scope>NUCLEOTIDE SEQUENCE</scope>
    <source>
        <strain evidence="2">IMI 360193</strain>
    </source>
</reference>
<evidence type="ECO:0000313" key="3">
    <source>
        <dbReference type="Proteomes" id="UP001140562"/>
    </source>
</evidence>
<protein>
    <submittedName>
        <fullName evidence="2">Uncharacterized protein</fullName>
    </submittedName>
</protein>
<dbReference type="EMBL" id="JAPEUV010000226">
    <property type="protein sequence ID" value="KAJ4330109.1"/>
    <property type="molecule type" value="Genomic_DNA"/>
</dbReference>
<dbReference type="AlphaFoldDB" id="A0A9W8WPV2"/>
<dbReference type="OrthoDB" id="3755687at2759"/>
<accession>A0A9W8WPV2</accession>
<evidence type="ECO:0000256" key="1">
    <source>
        <dbReference type="SAM" id="Coils"/>
    </source>
</evidence>
<sequence length="180" mass="19732">MTIPMGFGAQIKALQEAQREQADRITALERENAVLKGSQQLSPDLLARIEALEAHNAHLTARRKEAVAQLLNLRTLHQESANAFLVRAADIESDDLEGMLGVYGTSMTTVVNQHQRVLGQMRMNGQVNASLMYGTAAYGPASMPHASGCYPVSHVYPPNYNQTGYCHAHQLPYPCRVCGQ</sequence>
<comment type="caution">
    <text evidence="2">The sequence shown here is derived from an EMBL/GenBank/DDBJ whole genome shotgun (WGS) entry which is preliminary data.</text>
</comment>
<gene>
    <name evidence="2" type="ORF">N0V87_010288</name>
</gene>
<dbReference type="Proteomes" id="UP001140562">
    <property type="component" value="Unassembled WGS sequence"/>
</dbReference>
<organism evidence="2 3">
    <name type="scientific">Didymella glomerata</name>
    <dbReference type="NCBI Taxonomy" id="749621"/>
    <lineage>
        <taxon>Eukaryota</taxon>
        <taxon>Fungi</taxon>
        <taxon>Dikarya</taxon>
        <taxon>Ascomycota</taxon>
        <taxon>Pezizomycotina</taxon>
        <taxon>Dothideomycetes</taxon>
        <taxon>Pleosporomycetidae</taxon>
        <taxon>Pleosporales</taxon>
        <taxon>Pleosporineae</taxon>
        <taxon>Didymellaceae</taxon>
        <taxon>Didymella</taxon>
    </lineage>
</organism>
<evidence type="ECO:0000313" key="2">
    <source>
        <dbReference type="EMBL" id="KAJ4330109.1"/>
    </source>
</evidence>
<keyword evidence="3" id="KW-1185">Reference proteome</keyword>
<proteinExistence type="predicted"/>